<dbReference type="GO" id="GO:0006465">
    <property type="term" value="P:signal peptide processing"/>
    <property type="evidence" value="ECO:0007669"/>
    <property type="project" value="InterPro"/>
</dbReference>
<dbReference type="STRING" id="1122622.GCA_000421185_00214"/>
<dbReference type="GO" id="GO:0004252">
    <property type="term" value="F:serine-type endopeptidase activity"/>
    <property type="evidence" value="ECO:0007669"/>
    <property type="project" value="InterPro"/>
</dbReference>
<dbReference type="CDD" id="cd06530">
    <property type="entry name" value="S26_SPase_I"/>
    <property type="match status" value="1"/>
</dbReference>
<evidence type="ECO:0000256" key="3">
    <source>
        <dbReference type="ARBA" id="ARBA00009370"/>
    </source>
</evidence>
<evidence type="ECO:0000256" key="7">
    <source>
        <dbReference type="PIRSR" id="PIRSR600223-1"/>
    </source>
</evidence>
<dbReference type="RefSeq" id="WP_244903629.1">
    <property type="nucleotide sequence ID" value="NZ_OBQK01000001.1"/>
</dbReference>
<gene>
    <name evidence="11" type="ORF">SAMN05421879_101375</name>
</gene>
<feature type="domain" description="Peptidase S26" evidence="10">
    <location>
        <begin position="28"/>
        <end position="175"/>
    </location>
</feature>
<evidence type="ECO:0000256" key="1">
    <source>
        <dbReference type="ARBA" id="ARBA00000677"/>
    </source>
</evidence>
<comment type="catalytic activity">
    <reaction evidence="1 8">
        <text>Cleavage of hydrophobic, N-terminal signal or leader sequences from secreted and periplasmic proteins.</text>
        <dbReference type="EC" id="3.4.21.89"/>
    </reaction>
</comment>
<dbReference type="Pfam" id="PF10502">
    <property type="entry name" value="Peptidase_S26"/>
    <property type="match status" value="1"/>
</dbReference>
<organism evidence="11 12">
    <name type="scientific">Ornithinimicrobium cerasi</name>
    <dbReference type="NCBI Taxonomy" id="2248773"/>
    <lineage>
        <taxon>Bacteria</taxon>
        <taxon>Bacillati</taxon>
        <taxon>Actinomycetota</taxon>
        <taxon>Actinomycetes</taxon>
        <taxon>Micrococcales</taxon>
        <taxon>Ornithinimicrobiaceae</taxon>
        <taxon>Ornithinimicrobium</taxon>
    </lineage>
</organism>
<keyword evidence="8" id="KW-0812">Transmembrane</keyword>
<dbReference type="PRINTS" id="PR00727">
    <property type="entry name" value="LEADERPTASE"/>
</dbReference>
<comment type="similarity">
    <text evidence="3 9">Belongs to the peptidase S26 family.</text>
</comment>
<name>A0A285VCY4_9MICO</name>
<keyword evidence="12" id="KW-1185">Reference proteome</keyword>
<keyword evidence="8" id="KW-0472">Membrane</keyword>
<proteinExistence type="inferred from homology"/>
<keyword evidence="8" id="KW-1133">Transmembrane helix</keyword>
<feature type="transmembrane region" description="Helical" evidence="8">
    <location>
        <begin position="27"/>
        <end position="47"/>
    </location>
</feature>
<dbReference type="EMBL" id="OBQK01000001">
    <property type="protein sequence ID" value="SOC51985.1"/>
    <property type="molecule type" value="Genomic_DNA"/>
</dbReference>
<evidence type="ECO:0000256" key="4">
    <source>
        <dbReference type="ARBA" id="ARBA00013208"/>
    </source>
</evidence>
<evidence type="ECO:0000313" key="11">
    <source>
        <dbReference type="EMBL" id="SOC51985.1"/>
    </source>
</evidence>
<evidence type="ECO:0000256" key="9">
    <source>
        <dbReference type="RuleBase" id="RU362042"/>
    </source>
</evidence>
<evidence type="ECO:0000313" key="12">
    <source>
        <dbReference type="Proteomes" id="UP000219688"/>
    </source>
</evidence>
<dbReference type="InterPro" id="IPR019533">
    <property type="entry name" value="Peptidase_S26"/>
</dbReference>
<sequence>MSALAVPVGTRAGSLSRAGRRRPSRGMTWALASLLVLGLVLALRTWVVTPFQVVSDSMAPTLPEGSTVLVDRLTLRWDGPGYQELVLFDSPDGPVVKRVVGLPGDTVRIYDAVLHVNGTPVEEPYVDLRTLDGVFFGPVEVGAGEVFVLGDNRFDSIDSRTYGPIALEAVTGRVISP</sequence>
<evidence type="ECO:0000259" key="10">
    <source>
        <dbReference type="Pfam" id="PF10502"/>
    </source>
</evidence>
<feature type="active site" evidence="7">
    <location>
        <position position="97"/>
    </location>
</feature>
<evidence type="ECO:0000256" key="2">
    <source>
        <dbReference type="ARBA" id="ARBA00004401"/>
    </source>
</evidence>
<dbReference type="AlphaFoldDB" id="A0A285VCY4"/>
<dbReference type="PANTHER" id="PTHR43390">
    <property type="entry name" value="SIGNAL PEPTIDASE I"/>
    <property type="match status" value="1"/>
</dbReference>
<dbReference type="InterPro" id="IPR000223">
    <property type="entry name" value="Pept_S26A_signal_pept_1"/>
</dbReference>
<dbReference type="InterPro" id="IPR036286">
    <property type="entry name" value="LexA/Signal_pep-like_sf"/>
</dbReference>
<dbReference type="Proteomes" id="UP000219688">
    <property type="component" value="Unassembled WGS sequence"/>
</dbReference>
<comment type="subcellular location">
    <subcellularLocation>
        <location evidence="2">Cell membrane</location>
        <topology evidence="2">Single-pass type II membrane protein</topology>
    </subcellularLocation>
    <subcellularLocation>
        <location evidence="9">Membrane</location>
        <topology evidence="9">Single-pass type II membrane protein</topology>
    </subcellularLocation>
</comment>
<dbReference type="PROSITE" id="PS00761">
    <property type="entry name" value="SPASE_I_3"/>
    <property type="match status" value="1"/>
</dbReference>
<dbReference type="InterPro" id="IPR019758">
    <property type="entry name" value="Pept_S26A_signal_pept_1_CS"/>
</dbReference>
<protein>
    <recommendedName>
        <fullName evidence="4 8">Signal peptidase I</fullName>
        <ecNumber evidence="4 8">3.4.21.89</ecNumber>
    </recommendedName>
</protein>
<dbReference type="Gene3D" id="2.10.109.10">
    <property type="entry name" value="Umud Fragment, subunit A"/>
    <property type="match status" value="1"/>
</dbReference>
<dbReference type="GO" id="GO:0009003">
    <property type="term" value="F:signal peptidase activity"/>
    <property type="evidence" value="ECO:0007669"/>
    <property type="project" value="UniProtKB-EC"/>
</dbReference>
<dbReference type="PROSITE" id="PS00760">
    <property type="entry name" value="SPASE_I_2"/>
    <property type="match status" value="1"/>
</dbReference>
<evidence type="ECO:0000256" key="8">
    <source>
        <dbReference type="RuleBase" id="RU003993"/>
    </source>
</evidence>
<dbReference type="GO" id="GO:0005886">
    <property type="term" value="C:plasma membrane"/>
    <property type="evidence" value="ECO:0007669"/>
    <property type="project" value="UniProtKB-SubCell"/>
</dbReference>
<dbReference type="SUPFAM" id="SSF51306">
    <property type="entry name" value="LexA/Signal peptidase"/>
    <property type="match status" value="1"/>
</dbReference>
<evidence type="ECO:0000256" key="5">
    <source>
        <dbReference type="ARBA" id="ARBA00022670"/>
    </source>
</evidence>
<reference evidence="12" key="1">
    <citation type="submission" date="2017-08" db="EMBL/GenBank/DDBJ databases">
        <authorList>
            <person name="Varghese N."/>
            <person name="Submissions S."/>
        </authorList>
    </citation>
    <scope>NUCLEOTIDE SEQUENCE [LARGE SCALE GENOMIC DNA]</scope>
    <source>
        <strain evidence="12">USBA17B2</strain>
    </source>
</reference>
<dbReference type="NCBIfam" id="TIGR02227">
    <property type="entry name" value="sigpep_I_bact"/>
    <property type="match status" value="1"/>
</dbReference>
<dbReference type="InterPro" id="IPR019756">
    <property type="entry name" value="Pept_S26A_signal_pept_1_Ser-AS"/>
</dbReference>
<dbReference type="EC" id="3.4.21.89" evidence="4 8"/>
<keyword evidence="5 8" id="KW-0645">Protease</keyword>
<feature type="active site" evidence="7">
    <location>
        <position position="57"/>
    </location>
</feature>
<dbReference type="InterPro" id="IPR019757">
    <property type="entry name" value="Pept_S26A_signal_pept_1_Lys-AS"/>
</dbReference>
<accession>A0A285VCY4</accession>
<keyword evidence="6 8" id="KW-0378">Hydrolase</keyword>
<evidence type="ECO:0000256" key="6">
    <source>
        <dbReference type="ARBA" id="ARBA00022801"/>
    </source>
</evidence>
<dbReference type="PROSITE" id="PS00501">
    <property type="entry name" value="SPASE_I_1"/>
    <property type="match status" value="1"/>
</dbReference>
<dbReference type="PANTHER" id="PTHR43390:SF1">
    <property type="entry name" value="CHLOROPLAST PROCESSING PEPTIDASE"/>
    <property type="match status" value="1"/>
</dbReference>